<keyword evidence="2" id="KW-1185">Reference proteome</keyword>
<accession>A0A8J2T9V7</accession>
<protein>
    <submittedName>
        <fullName evidence="1">ZYBA0S09-00870g1_1</fullName>
    </submittedName>
</protein>
<dbReference type="InterPro" id="IPR035985">
    <property type="entry name" value="Ubiquitin-activating_enz"/>
</dbReference>
<dbReference type="GO" id="GO:0008641">
    <property type="term" value="F:ubiquitin-like modifier activating enzyme activity"/>
    <property type="evidence" value="ECO:0007669"/>
    <property type="project" value="InterPro"/>
</dbReference>
<dbReference type="Proteomes" id="UP000019375">
    <property type="component" value="Unassembled WGS sequence"/>
</dbReference>
<proteinExistence type="predicted"/>
<dbReference type="AlphaFoldDB" id="A0A8J2T9V7"/>
<name>A0A8J2T9V7_ZYGB2</name>
<dbReference type="OrthoDB" id="1708823at2759"/>
<reference evidence="2" key="1">
    <citation type="journal article" date="2013" name="Genome Announc.">
        <title>Genome sequence of the food spoilage yeast Zygosaccharomyces bailii CLIB 213(T).</title>
        <authorList>
            <person name="Galeote V."/>
            <person name="Bigey F."/>
            <person name="Devillers H."/>
            <person name="Neuveglise C."/>
            <person name="Dequin S."/>
        </authorList>
    </citation>
    <scope>NUCLEOTIDE SEQUENCE [LARGE SCALE GENOMIC DNA]</scope>
    <source>
        <strain evidence="2">CLIB 213 / ATCC 58445 / CBS 680 / CCRC 21525 / NBRC 1098 / NCYC 1416 / NRRL Y-2227</strain>
    </source>
</reference>
<dbReference type="Gene3D" id="3.40.50.720">
    <property type="entry name" value="NAD(P)-binding Rossmann-like Domain"/>
    <property type="match status" value="1"/>
</dbReference>
<organism evidence="1 2">
    <name type="scientific">Zygosaccharomyces bailii (strain CLIB 213 / ATCC 58445 / CBS 680 / BCRC 21525 / NBRC 1098 / NCYC 1416 / NRRL Y-2227)</name>
    <dbReference type="NCBI Taxonomy" id="1333698"/>
    <lineage>
        <taxon>Eukaryota</taxon>
        <taxon>Fungi</taxon>
        <taxon>Dikarya</taxon>
        <taxon>Ascomycota</taxon>
        <taxon>Saccharomycotina</taxon>
        <taxon>Saccharomycetes</taxon>
        <taxon>Saccharomycetales</taxon>
        <taxon>Saccharomycetaceae</taxon>
        <taxon>Zygosaccharomyces</taxon>
    </lineage>
</organism>
<gene>
    <name evidence="1" type="ORF">BN860_00870g</name>
</gene>
<dbReference type="EMBL" id="HG316462">
    <property type="protein sequence ID" value="CDF90926.1"/>
    <property type="molecule type" value="Genomic_DNA"/>
</dbReference>
<sequence length="482" mass="54629">MDRFDRQLRLWGGLGHKCLAGAKVCLVTESCNEPLLLELQRHLLLAGVSRFMIFSHTERAVPNTDQEGGFAFINETEELESLNPQIHLEWNVFSWSELQQQSFRDVSVVLILNCRKANCVPELTAKRQSSVVFPPVLLAGIDWPLAYSYLWLKEPHLVLSTNPEYAVPDLRLTEPWPELLRYMDSLDLTVLREDQLAEVPYPVILFKALQMTSRDDGIYPLLQNIDQCYLSRSSEGMNDPNFRQAKRSARQAINSVGNCRKRVSVLLARLQKNWLLQDWHSHLNMLIATLCKALALYLDMYQQIPLPGGDFPDMEAGTKPYNELRAIYSKKSLQDRQALKQILAQVGAYDFPEEVLEKFCENINHWTIIEPVAGVNDDLIPGIFCGTASDLNIHSNLFAKMSVNELPVVEKLLELIKDTHNNNGNTDTGTGTNTPSNSFPGTAFLGGVLSQEVIKLVTHQYVPIDNTFIYDMLADESFTLKF</sequence>
<dbReference type="SUPFAM" id="SSF69572">
    <property type="entry name" value="Activating enzymes of the ubiquitin-like proteins"/>
    <property type="match status" value="1"/>
</dbReference>
<evidence type="ECO:0000313" key="1">
    <source>
        <dbReference type="EMBL" id="CDF90926.1"/>
    </source>
</evidence>
<evidence type="ECO:0000313" key="2">
    <source>
        <dbReference type="Proteomes" id="UP000019375"/>
    </source>
</evidence>